<gene>
    <name evidence="2" type="ORF">GIB67_022598</name>
</gene>
<keyword evidence="3" id="KW-1185">Reference proteome</keyword>
<feature type="compositionally biased region" description="Basic and acidic residues" evidence="1">
    <location>
        <begin position="1"/>
        <end position="22"/>
    </location>
</feature>
<accession>A0A7J7NYV8</accession>
<organism evidence="2 3">
    <name type="scientific">Kingdonia uniflora</name>
    <dbReference type="NCBI Taxonomy" id="39325"/>
    <lineage>
        <taxon>Eukaryota</taxon>
        <taxon>Viridiplantae</taxon>
        <taxon>Streptophyta</taxon>
        <taxon>Embryophyta</taxon>
        <taxon>Tracheophyta</taxon>
        <taxon>Spermatophyta</taxon>
        <taxon>Magnoliopsida</taxon>
        <taxon>Ranunculales</taxon>
        <taxon>Circaeasteraceae</taxon>
        <taxon>Kingdonia</taxon>
    </lineage>
</organism>
<name>A0A7J7NYV8_9MAGN</name>
<proteinExistence type="predicted"/>
<dbReference type="AlphaFoldDB" id="A0A7J7NYV8"/>
<evidence type="ECO:0000313" key="3">
    <source>
        <dbReference type="Proteomes" id="UP000541444"/>
    </source>
</evidence>
<sequence length="89" mass="10227">MDHVSTGDHVRTGDAPNFDREPPITPINLEPDNYGLYEDVDRNSVLYVYFNFLNPENEVNAHFTNEDNHNFSKLPLVDVNLQVRNADPL</sequence>
<dbReference type="EMBL" id="JACGCM010000434">
    <property type="protein sequence ID" value="KAF6172375.1"/>
    <property type="molecule type" value="Genomic_DNA"/>
</dbReference>
<evidence type="ECO:0000313" key="2">
    <source>
        <dbReference type="EMBL" id="KAF6172375.1"/>
    </source>
</evidence>
<protein>
    <submittedName>
        <fullName evidence="2">Uncharacterized protein</fullName>
    </submittedName>
</protein>
<feature type="region of interest" description="Disordered" evidence="1">
    <location>
        <begin position="1"/>
        <end position="26"/>
    </location>
</feature>
<reference evidence="2 3" key="1">
    <citation type="journal article" date="2020" name="IScience">
        <title>Genome Sequencing of the Endangered Kingdonia uniflora (Circaeasteraceae, Ranunculales) Reveals Potential Mechanisms of Evolutionary Specialization.</title>
        <authorList>
            <person name="Sun Y."/>
            <person name="Deng T."/>
            <person name="Zhang A."/>
            <person name="Moore M.J."/>
            <person name="Landis J.B."/>
            <person name="Lin N."/>
            <person name="Zhang H."/>
            <person name="Zhang X."/>
            <person name="Huang J."/>
            <person name="Zhang X."/>
            <person name="Sun H."/>
            <person name="Wang H."/>
        </authorList>
    </citation>
    <scope>NUCLEOTIDE SEQUENCE [LARGE SCALE GENOMIC DNA]</scope>
    <source>
        <strain evidence="2">TB1705</strain>
        <tissue evidence="2">Leaf</tissue>
    </source>
</reference>
<comment type="caution">
    <text evidence="2">The sequence shown here is derived from an EMBL/GenBank/DDBJ whole genome shotgun (WGS) entry which is preliminary data.</text>
</comment>
<evidence type="ECO:0000256" key="1">
    <source>
        <dbReference type="SAM" id="MobiDB-lite"/>
    </source>
</evidence>
<dbReference type="Proteomes" id="UP000541444">
    <property type="component" value="Unassembled WGS sequence"/>
</dbReference>